<dbReference type="STRING" id="1802301.A2664_04710"/>
<dbReference type="PANTHER" id="PTHR32347">
    <property type="entry name" value="EFFLUX SYSTEM COMPONENT YKNX-RELATED"/>
    <property type="match status" value="1"/>
</dbReference>
<dbReference type="GO" id="GO:0030313">
    <property type="term" value="C:cell envelope"/>
    <property type="evidence" value="ECO:0007669"/>
    <property type="project" value="UniProtKB-SubCell"/>
</dbReference>
<keyword evidence="4" id="KW-0472">Membrane</keyword>
<evidence type="ECO:0000256" key="1">
    <source>
        <dbReference type="ARBA" id="ARBA00004196"/>
    </source>
</evidence>
<feature type="domain" description="CusB-like beta-barrel" evidence="5">
    <location>
        <begin position="373"/>
        <end position="448"/>
    </location>
</feature>
<reference evidence="6 7" key="1">
    <citation type="journal article" date="2016" name="Nat. Commun.">
        <title>Thousands of microbial genomes shed light on interconnected biogeochemical processes in an aquifer system.</title>
        <authorList>
            <person name="Anantharaman K."/>
            <person name="Brown C.T."/>
            <person name="Hug L.A."/>
            <person name="Sharon I."/>
            <person name="Castelle C.J."/>
            <person name="Probst A.J."/>
            <person name="Thomas B.C."/>
            <person name="Singh A."/>
            <person name="Wilkins M.J."/>
            <person name="Karaoz U."/>
            <person name="Brodie E.L."/>
            <person name="Williams K.H."/>
            <person name="Hubbard S.S."/>
            <person name="Banfield J.F."/>
        </authorList>
    </citation>
    <scope>NUCLEOTIDE SEQUENCE [LARGE SCALE GENOMIC DNA]</scope>
</reference>
<dbReference type="PANTHER" id="PTHR32347:SF23">
    <property type="entry name" value="BLL5650 PROTEIN"/>
    <property type="match status" value="1"/>
</dbReference>
<name>A0A1G2M4E8_9BACT</name>
<dbReference type="Gene3D" id="2.40.30.170">
    <property type="match status" value="1"/>
</dbReference>
<sequence length="513" mass="54752">MKKIIRRKLFYIPAAIVLVIILYAVFHRSAPQYDLVEAKAGTLIQEVSITGSVKAVDHVELSFENGGRIAAVPVRAGDHVFSGQTLLSLDASSDVYSLRQAEATLLADQAVLAQLQRGTRPADLAVLQSKALAADTAVLDARSDLTNKIQDAYTKTDDAVHNYGDQFFDNARSSFPAINITVNDDQLRTKVNAARVDVEKILNTWNTSLSSLNSGSDTLLFAQTARTYLNTVSAFFDTLALIVNSLTPTQPLSQTTITAYRANVSTARSAVNTALTNVISGLDSYNTAVSNRTIAEKNLKVAEAGSAPEEIDAAAAKVAGDQANVDSMRHKIYVSSIHAPFAGVVTRQDGKIGEVVSANSVLVSIIGDRGFQIEANVPEADIAKLSAGQSATVTLDAYGNDTAFDALVDRIDPAETLIDNVATYKVTFSFLGKDDRIRSGMTANIDVLSAKKENVLMIPIRAVSDVDGSKIVRVPAKDGSLIEKTIMVGLKSSDGQIEVLSGLAEGDMVVTNR</sequence>
<dbReference type="EMBL" id="MHRF01000001">
    <property type="protein sequence ID" value="OHA18780.1"/>
    <property type="molecule type" value="Genomic_DNA"/>
</dbReference>
<dbReference type="Gene3D" id="2.40.50.100">
    <property type="match status" value="1"/>
</dbReference>
<keyword evidence="3" id="KW-0175">Coiled coil</keyword>
<accession>A0A1G2M4E8</accession>
<dbReference type="InterPro" id="IPR006143">
    <property type="entry name" value="RND_pump_MFP"/>
</dbReference>
<dbReference type="InterPro" id="IPR058792">
    <property type="entry name" value="Beta-barrel_RND_2"/>
</dbReference>
<dbReference type="InterPro" id="IPR050465">
    <property type="entry name" value="UPF0194_transport"/>
</dbReference>
<gene>
    <name evidence="6" type="ORF">A2664_04710</name>
</gene>
<feature type="transmembrane region" description="Helical" evidence="4">
    <location>
        <begin position="9"/>
        <end position="26"/>
    </location>
</feature>
<evidence type="ECO:0000256" key="2">
    <source>
        <dbReference type="ARBA" id="ARBA00009477"/>
    </source>
</evidence>
<dbReference type="AlphaFoldDB" id="A0A1G2M4E8"/>
<comment type="caution">
    <text evidence="6">The sequence shown here is derived from an EMBL/GenBank/DDBJ whole genome shotgun (WGS) entry which is preliminary data.</text>
</comment>
<dbReference type="Gene3D" id="2.40.420.20">
    <property type="match status" value="1"/>
</dbReference>
<dbReference type="SUPFAM" id="SSF111369">
    <property type="entry name" value="HlyD-like secretion proteins"/>
    <property type="match status" value="2"/>
</dbReference>
<protein>
    <recommendedName>
        <fullName evidence="5">CusB-like beta-barrel domain-containing protein</fullName>
    </recommendedName>
</protein>
<dbReference type="Proteomes" id="UP000178873">
    <property type="component" value="Unassembled WGS sequence"/>
</dbReference>
<dbReference type="Pfam" id="PF25954">
    <property type="entry name" value="Beta-barrel_RND_2"/>
    <property type="match status" value="1"/>
</dbReference>
<evidence type="ECO:0000256" key="3">
    <source>
        <dbReference type="ARBA" id="ARBA00023054"/>
    </source>
</evidence>
<evidence type="ECO:0000256" key="4">
    <source>
        <dbReference type="SAM" id="Phobius"/>
    </source>
</evidence>
<comment type="subcellular location">
    <subcellularLocation>
        <location evidence="1">Cell envelope</location>
    </subcellularLocation>
</comment>
<organism evidence="6 7">
    <name type="scientific">Candidatus Taylorbacteria bacterium RIFCSPHIGHO2_01_FULL_46_22b</name>
    <dbReference type="NCBI Taxonomy" id="1802301"/>
    <lineage>
        <taxon>Bacteria</taxon>
        <taxon>Candidatus Tayloriibacteriota</taxon>
    </lineage>
</organism>
<dbReference type="GO" id="GO:0016020">
    <property type="term" value="C:membrane"/>
    <property type="evidence" value="ECO:0007669"/>
    <property type="project" value="InterPro"/>
</dbReference>
<evidence type="ECO:0000313" key="7">
    <source>
        <dbReference type="Proteomes" id="UP000178873"/>
    </source>
</evidence>
<dbReference type="NCBIfam" id="TIGR01730">
    <property type="entry name" value="RND_mfp"/>
    <property type="match status" value="1"/>
</dbReference>
<dbReference type="GO" id="GO:0022857">
    <property type="term" value="F:transmembrane transporter activity"/>
    <property type="evidence" value="ECO:0007669"/>
    <property type="project" value="InterPro"/>
</dbReference>
<keyword evidence="4" id="KW-1133">Transmembrane helix</keyword>
<proteinExistence type="inferred from homology"/>
<keyword evidence="4" id="KW-0812">Transmembrane</keyword>
<evidence type="ECO:0000259" key="5">
    <source>
        <dbReference type="Pfam" id="PF25954"/>
    </source>
</evidence>
<comment type="similarity">
    <text evidence="2">Belongs to the membrane fusion protein (MFP) (TC 8.A.1) family.</text>
</comment>
<evidence type="ECO:0000313" key="6">
    <source>
        <dbReference type="EMBL" id="OHA18780.1"/>
    </source>
</evidence>